<feature type="signal peptide" evidence="2">
    <location>
        <begin position="1"/>
        <end position="24"/>
    </location>
</feature>
<dbReference type="Gene3D" id="2.60.40.10">
    <property type="entry name" value="Immunoglobulins"/>
    <property type="match status" value="1"/>
</dbReference>
<feature type="chain" id="PRO_5042271264" description="Immunoglobulin V-set domain-containing protein" evidence="2">
    <location>
        <begin position="25"/>
        <end position="245"/>
    </location>
</feature>
<name>A0AAD3MNJ8_LATJO</name>
<organism evidence="4 5">
    <name type="scientific">Lates japonicus</name>
    <name type="common">Japanese lates</name>
    <dbReference type="NCBI Taxonomy" id="270547"/>
    <lineage>
        <taxon>Eukaryota</taxon>
        <taxon>Metazoa</taxon>
        <taxon>Chordata</taxon>
        <taxon>Craniata</taxon>
        <taxon>Vertebrata</taxon>
        <taxon>Euteleostomi</taxon>
        <taxon>Actinopterygii</taxon>
        <taxon>Neopterygii</taxon>
        <taxon>Teleostei</taxon>
        <taxon>Neoteleostei</taxon>
        <taxon>Acanthomorphata</taxon>
        <taxon>Carangaria</taxon>
        <taxon>Carangaria incertae sedis</taxon>
        <taxon>Centropomidae</taxon>
        <taxon>Lates</taxon>
    </lineage>
</organism>
<accession>A0AAD3MNJ8</accession>
<evidence type="ECO:0000256" key="2">
    <source>
        <dbReference type="SAM" id="SignalP"/>
    </source>
</evidence>
<dbReference type="SUPFAM" id="SSF48726">
    <property type="entry name" value="Immunoglobulin"/>
    <property type="match status" value="2"/>
</dbReference>
<protein>
    <recommendedName>
        <fullName evidence="3">Immunoglobulin V-set domain-containing protein</fullName>
    </recommendedName>
</protein>
<keyword evidence="2" id="KW-0732">Signal</keyword>
<dbReference type="InterPro" id="IPR013106">
    <property type="entry name" value="Ig_V-set"/>
</dbReference>
<gene>
    <name evidence="4" type="ORF">AKAME5_000928900</name>
</gene>
<evidence type="ECO:0000313" key="4">
    <source>
        <dbReference type="EMBL" id="GLD57007.1"/>
    </source>
</evidence>
<evidence type="ECO:0000259" key="3">
    <source>
        <dbReference type="Pfam" id="PF07686"/>
    </source>
</evidence>
<reference evidence="4" key="1">
    <citation type="submission" date="2022-08" db="EMBL/GenBank/DDBJ databases">
        <title>Genome sequencing of akame (Lates japonicus).</title>
        <authorList>
            <person name="Hashiguchi Y."/>
            <person name="Takahashi H."/>
        </authorList>
    </citation>
    <scope>NUCLEOTIDE SEQUENCE</scope>
    <source>
        <strain evidence="4">Kochi</strain>
    </source>
</reference>
<proteinExistence type="predicted"/>
<comment type="caution">
    <text evidence="4">The sequence shown here is derived from an EMBL/GenBank/DDBJ whole genome shotgun (WGS) entry which is preliminary data.</text>
</comment>
<dbReference type="EMBL" id="BRZM01000028">
    <property type="protein sequence ID" value="GLD57007.1"/>
    <property type="molecule type" value="Genomic_DNA"/>
</dbReference>
<keyword evidence="5" id="KW-1185">Reference proteome</keyword>
<evidence type="ECO:0000313" key="5">
    <source>
        <dbReference type="Proteomes" id="UP001279410"/>
    </source>
</evidence>
<feature type="region of interest" description="Disordered" evidence="1">
    <location>
        <begin position="215"/>
        <end position="245"/>
    </location>
</feature>
<evidence type="ECO:0000256" key="1">
    <source>
        <dbReference type="SAM" id="MobiDB-lite"/>
    </source>
</evidence>
<sequence length="245" mass="27491">MVEIRWIKLFLFVILLLQFTAVTGQYSSLAVRVGEKVTLSNENLMEDQDECDGTYWTYTGSGNLVELVSRGKISEDAKDKSDRLSVTENCSLVIKKVTAEDVGLYRNRQYNSEQQQGRGALIHLTIINMTEHEDDDNVTLTCSLSRAWCGHTVNWLYDGKNVDEVGYMNASVSECSATVTFPSPYLKLKSKFLEFFQCEVTAHYNRAVQLFTFSPQSSGEDKTTSTPTTTNPGEDRTTAPEVTDT</sequence>
<dbReference type="Proteomes" id="UP001279410">
    <property type="component" value="Unassembled WGS sequence"/>
</dbReference>
<dbReference type="PANTHER" id="PTHR11422">
    <property type="entry name" value="T-CELL SURFACE GLYCOPROTEIN CD4"/>
    <property type="match status" value="1"/>
</dbReference>
<dbReference type="InterPro" id="IPR013783">
    <property type="entry name" value="Ig-like_fold"/>
</dbReference>
<dbReference type="InterPro" id="IPR036179">
    <property type="entry name" value="Ig-like_dom_sf"/>
</dbReference>
<dbReference type="AlphaFoldDB" id="A0AAD3MNJ8"/>
<feature type="domain" description="Immunoglobulin V-set" evidence="3">
    <location>
        <begin position="28"/>
        <end position="120"/>
    </location>
</feature>
<dbReference type="Pfam" id="PF07686">
    <property type="entry name" value="V-set"/>
    <property type="match status" value="1"/>
</dbReference>